<sequence length="305" mass="33959">MTRLRGIGVPREDKDIEKKHPELIASPIQITVTREVEKEVEDDEEAKEDEAKIEEVDDEDKNKKKTKAVKEKVVENEELNKTGGSPAGRQPLALASRLRAARETTPGEYGSPSVARGSGGTASRQGDEADAPMKVKKEVEDDEEAKEDEAKIEEVDDEDKKKTKAVKEKVVENEELNKTKHFGLASRQPAARETTLREYGSLSRARDESGKPEASCEHASLSGCERMWGGRTASRQEDGAETPSRTPEGEKEVENDEEAKEDEAKIEEVDDEDKKKTKTVKEKVVENEELNKTKPAPPSRKLLAR</sequence>
<evidence type="ECO:0000256" key="2">
    <source>
        <dbReference type="ARBA" id="ARBA00023186"/>
    </source>
</evidence>
<dbReference type="Pfam" id="PF00183">
    <property type="entry name" value="HSP90"/>
    <property type="match status" value="1"/>
</dbReference>
<reference evidence="4 5" key="1">
    <citation type="journal article" date="2016" name="Mol. Biol. Evol.">
        <title>Comparative Genomics of Early-Diverging Mushroom-Forming Fungi Provides Insights into the Origins of Lignocellulose Decay Capabilities.</title>
        <authorList>
            <person name="Nagy L.G."/>
            <person name="Riley R."/>
            <person name="Tritt A."/>
            <person name="Adam C."/>
            <person name="Daum C."/>
            <person name="Floudas D."/>
            <person name="Sun H."/>
            <person name="Yadav J.S."/>
            <person name="Pangilinan J."/>
            <person name="Larsson K.H."/>
            <person name="Matsuura K."/>
            <person name="Barry K."/>
            <person name="Labutti K."/>
            <person name="Kuo R."/>
            <person name="Ohm R.A."/>
            <person name="Bhattacharya S.S."/>
            <person name="Shirouzu T."/>
            <person name="Yoshinaga Y."/>
            <person name="Martin F.M."/>
            <person name="Grigoriev I.V."/>
            <person name="Hibbett D.S."/>
        </authorList>
    </citation>
    <scope>NUCLEOTIDE SEQUENCE [LARGE SCALE GENOMIC DNA]</scope>
    <source>
        <strain evidence="4 5">HHB12733</strain>
    </source>
</reference>
<proteinExistence type="inferred from homology"/>
<dbReference type="Proteomes" id="UP000076842">
    <property type="component" value="Unassembled WGS sequence"/>
</dbReference>
<dbReference type="InterPro" id="IPR001404">
    <property type="entry name" value="Hsp90_fam"/>
</dbReference>
<feature type="compositionally biased region" description="Basic and acidic residues" evidence="3">
    <location>
        <begin position="68"/>
        <end position="80"/>
    </location>
</feature>
<evidence type="ECO:0000313" key="5">
    <source>
        <dbReference type="Proteomes" id="UP000076842"/>
    </source>
</evidence>
<feature type="region of interest" description="Disordered" evidence="3">
    <location>
        <begin position="180"/>
        <end position="305"/>
    </location>
</feature>
<dbReference type="PANTHER" id="PTHR11528">
    <property type="entry name" value="HEAT SHOCK PROTEIN 90 FAMILY MEMBER"/>
    <property type="match status" value="1"/>
</dbReference>
<gene>
    <name evidence="4" type="ORF">CALCODRAFT_483951</name>
</gene>
<organism evidence="4 5">
    <name type="scientific">Calocera cornea HHB12733</name>
    <dbReference type="NCBI Taxonomy" id="1353952"/>
    <lineage>
        <taxon>Eukaryota</taxon>
        <taxon>Fungi</taxon>
        <taxon>Dikarya</taxon>
        <taxon>Basidiomycota</taxon>
        <taxon>Agaricomycotina</taxon>
        <taxon>Dacrymycetes</taxon>
        <taxon>Dacrymycetales</taxon>
        <taxon>Dacrymycetaceae</taxon>
        <taxon>Calocera</taxon>
    </lineage>
</organism>
<feature type="compositionally biased region" description="Basic and acidic residues" evidence="3">
    <location>
        <begin position="204"/>
        <end position="216"/>
    </location>
</feature>
<protein>
    <submittedName>
        <fullName evidence="4">Uncharacterized protein</fullName>
    </submittedName>
</protein>
<dbReference type="STRING" id="1353952.A0A165FAV4"/>
<dbReference type="InParanoid" id="A0A165FAV4"/>
<dbReference type="GO" id="GO:0140662">
    <property type="term" value="F:ATP-dependent protein folding chaperone"/>
    <property type="evidence" value="ECO:0007669"/>
    <property type="project" value="InterPro"/>
</dbReference>
<evidence type="ECO:0000256" key="1">
    <source>
        <dbReference type="ARBA" id="ARBA00008239"/>
    </source>
</evidence>
<dbReference type="GO" id="GO:0005524">
    <property type="term" value="F:ATP binding"/>
    <property type="evidence" value="ECO:0007669"/>
    <property type="project" value="InterPro"/>
</dbReference>
<name>A0A165FAV4_9BASI</name>
<keyword evidence="5" id="KW-1185">Reference proteome</keyword>
<evidence type="ECO:0000256" key="3">
    <source>
        <dbReference type="SAM" id="MobiDB-lite"/>
    </source>
</evidence>
<feature type="compositionally biased region" description="Basic and acidic residues" evidence="3">
    <location>
        <begin position="148"/>
        <end position="165"/>
    </location>
</feature>
<feature type="compositionally biased region" description="Basic and acidic residues" evidence="3">
    <location>
        <begin position="125"/>
        <end position="139"/>
    </location>
</feature>
<dbReference type="EMBL" id="KV423977">
    <property type="protein sequence ID" value="KZT56483.1"/>
    <property type="molecule type" value="Genomic_DNA"/>
</dbReference>
<dbReference type="GO" id="GO:0016887">
    <property type="term" value="F:ATP hydrolysis activity"/>
    <property type="evidence" value="ECO:0007669"/>
    <property type="project" value="InterPro"/>
</dbReference>
<keyword evidence="2" id="KW-0143">Chaperone</keyword>
<comment type="similarity">
    <text evidence="1">Belongs to the heat shock protein 90 family.</text>
</comment>
<feature type="compositionally biased region" description="Basic and acidic residues" evidence="3">
    <location>
        <begin position="10"/>
        <end position="21"/>
    </location>
</feature>
<evidence type="ECO:0000313" key="4">
    <source>
        <dbReference type="EMBL" id="KZT56483.1"/>
    </source>
</evidence>
<feature type="region of interest" description="Disordered" evidence="3">
    <location>
        <begin position="34"/>
        <end position="165"/>
    </location>
</feature>
<dbReference type="GO" id="GO:0051082">
    <property type="term" value="F:unfolded protein binding"/>
    <property type="evidence" value="ECO:0007669"/>
    <property type="project" value="InterPro"/>
</dbReference>
<feature type="compositionally biased region" description="Acidic residues" evidence="3">
    <location>
        <begin position="38"/>
        <end position="48"/>
    </location>
</feature>
<accession>A0A165FAV4</accession>
<feature type="compositionally biased region" description="Basic and acidic residues" evidence="3">
    <location>
        <begin position="262"/>
        <end position="292"/>
    </location>
</feature>
<dbReference type="AlphaFoldDB" id="A0A165FAV4"/>
<feature type="region of interest" description="Disordered" evidence="3">
    <location>
        <begin position="1"/>
        <end position="21"/>
    </location>
</feature>